<feature type="domain" description="EF-hand" evidence="4">
    <location>
        <begin position="83"/>
        <end position="118"/>
    </location>
</feature>
<name>A0ABM0GKD6_SACKO</name>
<keyword evidence="1" id="KW-0479">Metal-binding</keyword>
<dbReference type="InterPro" id="IPR040365">
    <property type="entry name" value="EFHD1/2"/>
</dbReference>
<dbReference type="PANTHER" id="PTHR13025:SF6">
    <property type="entry name" value="EF-HAND DOMAIN-CONTAINING PROTEIN-RELATED"/>
    <property type="match status" value="1"/>
</dbReference>
<evidence type="ECO:0000313" key="5">
    <source>
        <dbReference type="Proteomes" id="UP000694865"/>
    </source>
</evidence>
<dbReference type="InterPro" id="IPR011992">
    <property type="entry name" value="EF-hand-dom_pair"/>
</dbReference>
<evidence type="ECO:0000259" key="4">
    <source>
        <dbReference type="PROSITE" id="PS50222"/>
    </source>
</evidence>
<evidence type="ECO:0000256" key="1">
    <source>
        <dbReference type="ARBA" id="ARBA00022723"/>
    </source>
</evidence>
<accession>A0ABM0GKD6</accession>
<dbReference type="GeneID" id="100375509"/>
<evidence type="ECO:0000256" key="2">
    <source>
        <dbReference type="ARBA" id="ARBA00022737"/>
    </source>
</evidence>
<dbReference type="PROSITE" id="PS00018">
    <property type="entry name" value="EF_HAND_1"/>
    <property type="match status" value="1"/>
</dbReference>
<feature type="domain" description="EF-hand" evidence="4">
    <location>
        <begin position="47"/>
        <end position="82"/>
    </location>
</feature>
<dbReference type="PANTHER" id="PTHR13025">
    <property type="entry name" value="EF-HAND DOMAIN-CONTAINING PROTEIN D"/>
    <property type="match status" value="1"/>
</dbReference>
<evidence type="ECO:0000256" key="3">
    <source>
        <dbReference type="ARBA" id="ARBA00022837"/>
    </source>
</evidence>
<dbReference type="SUPFAM" id="SSF47473">
    <property type="entry name" value="EF-hand"/>
    <property type="match status" value="1"/>
</dbReference>
<proteinExistence type="predicted"/>
<gene>
    <name evidence="6" type="primary">LOC100375509</name>
</gene>
<dbReference type="CDD" id="cd00051">
    <property type="entry name" value="EFh"/>
    <property type="match status" value="1"/>
</dbReference>
<dbReference type="Proteomes" id="UP000694865">
    <property type="component" value="Unplaced"/>
</dbReference>
<keyword evidence="5" id="KW-1185">Reference proteome</keyword>
<dbReference type="InterPro" id="IPR002048">
    <property type="entry name" value="EF_hand_dom"/>
</dbReference>
<evidence type="ECO:0000313" key="6">
    <source>
        <dbReference type="RefSeq" id="XP_002731797.1"/>
    </source>
</evidence>
<dbReference type="Pfam" id="PF13499">
    <property type="entry name" value="EF-hand_7"/>
    <property type="match status" value="1"/>
</dbReference>
<dbReference type="RefSeq" id="XP_002731797.1">
    <property type="nucleotide sequence ID" value="XM_002731751.2"/>
</dbReference>
<reference evidence="6" key="1">
    <citation type="submission" date="2025-08" db="UniProtKB">
        <authorList>
            <consortium name="RefSeq"/>
        </authorList>
    </citation>
    <scope>IDENTIFICATION</scope>
    <source>
        <tissue evidence="6">Testes</tissue>
    </source>
</reference>
<organism evidence="5 6">
    <name type="scientific">Saccoglossus kowalevskii</name>
    <name type="common">Acorn worm</name>
    <dbReference type="NCBI Taxonomy" id="10224"/>
    <lineage>
        <taxon>Eukaryota</taxon>
        <taxon>Metazoa</taxon>
        <taxon>Hemichordata</taxon>
        <taxon>Enteropneusta</taxon>
        <taxon>Harrimaniidae</taxon>
        <taxon>Saccoglossus</taxon>
    </lineage>
</organism>
<sequence>MAVEDELSKKLARRQALNEGEEVEELPVSHSMAVFNPYTEFKEFSRKQIKEYEKMFAKYDVGGDKFIDLMELKLMMEKLGAPQTHVGLKEMIQTVDEDHDGKISFREFLLIFRKAAEGDLIADSGLSQLATLSEIDVDKEGVKGAADFFSAKWTSQLPMEYATLPVTFHTRVSFIPGWIEALGVKYPSPRILQHQGLARTPGQPCDSQSSPVITIVPWHSQDSNSQPCSSRAFMQKPGCKTGPLCKSQVARLGLYVSAMSQDITFMQKPGRKTGPG</sequence>
<protein>
    <submittedName>
        <fullName evidence="6">EF-hand domain-containing protein D2-like</fullName>
    </submittedName>
</protein>
<dbReference type="PROSITE" id="PS50222">
    <property type="entry name" value="EF_HAND_2"/>
    <property type="match status" value="2"/>
</dbReference>
<dbReference type="Gene3D" id="1.10.238.10">
    <property type="entry name" value="EF-hand"/>
    <property type="match status" value="1"/>
</dbReference>
<dbReference type="SMART" id="SM00054">
    <property type="entry name" value="EFh"/>
    <property type="match status" value="2"/>
</dbReference>
<dbReference type="InterPro" id="IPR018247">
    <property type="entry name" value="EF_Hand_1_Ca_BS"/>
</dbReference>
<keyword evidence="3" id="KW-0106">Calcium</keyword>
<keyword evidence="2" id="KW-0677">Repeat</keyword>